<evidence type="ECO:0000313" key="2">
    <source>
        <dbReference type="EMBL" id="PRX66203.1"/>
    </source>
</evidence>
<dbReference type="Pfam" id="PF01636">
    <property type="entry name" value="APH"/>
    <property type="match status" value="1"/>
</dbReference>
<dbReference type="OrthoDB" id="3806873at2"/>
<feature type="domain" description="Protein kinase" evidence="1">
    <location>
        <begin position="22"/>
        <end position="316"/>
    </location>
</feature>
<dbReference type="Gene3D" id="3.90.1200.10">
    <property type="match status" value="1"/>
</dbReference>
<gene>
    <name evidence="2" type="ORF">B0I32_106339</name>
</gene>
<dbReference type="Proteomes" id="UP000238312">
    <property type="component" value="Unassembled WGS sequence"/>
</dbReference>
<dbReference type="GO" id="GO:0005524">
    <property type="term" value="F:ATP binding"/>
    <property type="evidence" value="ECO:0007669"/>
    <property type="project" value="InterPro"/>
</dbReference>
<evidence type="ECO:0000313" key="3">
    <source>
        <dbReference type="Proteomes" id="UP000238312"/>
    </source>
</evidence>
<comment type="caution">
    <text evidence="2">The sequence shown here is derived from an EMBL/GenBank/DDBJ whole genome shotgun (WGS) entry which is preliminary data.</text>
</comment>
<dbReference type="RefSeq" id="WP_106239869.1">
    <property type="nucleotide sequence ID" value="NZ_PVNG01000006.1"/>
</dbReference>
<dbReference type="GO" id="GO:0004672">
    <property type="term" value="F:protein kinase activity"/>
    <property type="evidence" value="ECO:0007669"/>
    <property type="project" value="InterPro"/>
</dbReference>
<dbReference type="EMBL" id="PVNG01000006">
    <property type="protein sequence ID" value="PRX66203.1"/>
    <property type="molecule type" value="Genomic_DNA"/>
</dbReference>
<dbReference type="Gene3D" id="3.30.200.20">
    <property type="entry name" value="Phosphorylase Kinase, domain 1"/>
    <property type="match status" value="1"/>
</dbReference>
<dbReference type="PANTHER" id="PTHR21310:SF15">
    <property type="entry name" value="AMINOGLYCOSIDE PHOSPHOTRANSFERASE DOMAIN-CONTAINING PROTEIN"/>
    <property type="match status" value="1"/>
</dbReference>
<keyword evidence="2" id="KW-0418">Kinase</keyword>
<name>A0A2T0N2J6_9ACTN</name>
<keyword evidence="3" id="KW-1185">Reference proteome</keyword>
<accession>A0A2T0N2J6</accession>
<evidence type="ECO:0000259" key="1">
    <source>
        <dbReference type="PROSITE" id="PS50011"/>
    </source>
</evidence>
<dbReference type="PROSITE" id="PS50011">
    <property type="entry name" value="PROTEIN_KINASE_DOM"/>
    <property type="match status" value="1"/>
</dbReference>
<dbReference type="PANTHER" id="PTHR21310">
    <property type="entry name" value="AMINOGLYCOSIDE PHOSPHOTRANSFERASE-RELATED-RELATED"/>
    <property type="match status" value="1"/>
</dbReference>
<dbReference type="InterPro" id="IPR051678">
    <property type="entry name" value="AGP_Transferase"/>
</dbReference>
<proteinExistence type="predicted"/>
<organism evidence="2 3">
    <name type="scientific">Nonomuraea fuscirosea</name>
    <dbReference type="NCBI Taxonomy" id="1291556"/>
    <lineage>
        <taxon>Bacteria</taxon>
        <taxon>Bacillati</taxon>
        <taxon>Actinomycetota</taxon>
        <taxon>Actinomycetes</taxon>
        <taxon>Streptosporangiales</taxon>
        <taxon>Streptosporangiaceae</taxon>
        <taxon>Nonomuraea</taxon>
    </lineage>
</organism>
<dbReference type="SUPFAM" id="SSF56112">
    <property type="entry name" value="Protein kinase-like (PK-like)"/>
    <property type="match status" value="1"/>
</dbReference>
<protein>
    <submittedName>
        <fullName evidence="2">Ser/Thr protein kinase RdoA (MazF antagonist)</fullName>
    </submittedName>
</protein>
<dbReference type="AlphaFoldDB" id="A0A2T0N2J6"/>
<dbReference type="InterPro" id="IPR000719">
    <property type="entry name" value="Prot_kinase_dom"/>
</dbReference>
<sequence>MSVPIPMPMSGREPSAETLAAIAALHGAGGGRVRPLPPGVANHAFLLGEDLVIRIPRTARFLADLVKEAEVIPVAVRAGVRTPRLVAFDDTCSVVDVPYMVLDRVRGDDLARLDLPADRAADVLRQVGGELARLHRVRRAAGPALAAVPVQDGDVDARALIEDLHTGGWLDAEAARWLTGWTGRLAEHLPAGPPLVLTHGDLAPQNLLVHPETSRLSGIVDWGDAQWADAAADFAKVPLTGVPAVLAGYREECSEMDAPVGEARVLWYHLTWALARLADPVPHPGERHWSAPAAGRLLGLLRFFTSGPPAPWSALV</sequence>
<reference evidence="2 3" key="1">
    <citation type="submission" date="2018-03" db="EMBL/GenBank/DDBJ databases">
        <title>Genomic Encyclopedia of Type Strains, Phase III (KMG-III): the genomes of soil and plant-associated and newly described type strains.</title>
        <authorList>
            <person name="Whitman W."/>
        </authorList>
    </citation>
    <scope>NUCLEOTIDE SEQUENCE [LARGE SCALE GENOMIC DNA]</scope>
    <source>
        <strain evidence="2 3">CGMCC 4.7104</strain>
    </source>
</reference>
<keyword evidence="2" id="KW-0808">Transferase</keyword>
<dbReference type="InterPro" id="IPR002575">
    <property type="entry name" value="Aminoglycoside_PTrfase"/>
</dbReference>
<dbReference type="InterPro" id="IPR011009">
    <property type="entry name" value="Kinase-like_dom_sf"/>
</dbReference>